<proteinExistence type="predicted"/>
<comment type="caution">
    <text evidence="1">The sequence shown here is derived from an EMBL/GenBank/DDBJ whole genome shotgun (WGS) entry which is preliminary data.</text>
</comment>
<keyword evidence="2" id="KW-1185">Reference proteome</keyword>
<organism evidence="1 2">
    <name type="scientific">Rhizobium alvei</name>
    <dbReference type="NCBI Taxonomy" id="1132659"/>
    <lineage>
        <taxon>Bacteria</taxon>
        <taxon>Pseudomonadati</taxon>
        <taxon>Pseudomonadota</taxon>
        <taxon>Alphaproteobacteria</taxon>
        <taxon>Hyphomicrobiales</taxon>
        <taxon>Rhizobiaceae</taxon>
        <taxon>Rhizobium/Agrobacterium group</taxon>
        <taxon>Rhizobium</taxon>
    </lineage>
</organism>
<sequence length="353" mass="39084">MFTFRWKTLESCEANNDALALWEVAAIFRGHALFDDISIDRDAAVEMYISTFVAEDSREDYRSEPQLAEDEMLEVFSSGLKNLVEGRIAELGAHYPLVLDASGNALTSKPWNEITSVGGGYLGLQFYRALHAGLIEVEDSDVGRGALISQFNRWFPKLLEVLAGYAVSGEKAGVPHLTSEVRSSQKLHSVLGALCRRIEAGVVTNYQQWSAEQKAANDGGVDCIVHVGGPGMPGTAFLVLVGATVQATQINHKIVDTDAIRRFGDFFAIRPGALFGALVRPCDADPLTKEKCATRSCLLYTYDDIWRNIGKRNEQNWTKRYFGRLDAQARRLLKDLEGAILIDDYSSYTLKFS</sequence>
<evidence type="ECO:0000313" key="2">
    <source>
        <dbReference type="Proteomes" id="UP001174932"/>
    </source>
</evidence>
<gene>
    <name evidence="1" type="ORF">Q4481_08490</name>
</gene>
<evidence type="ECO:0000313" key="1">
    <source>
        <dbReference type="EMBL" id="MDO6963992.1"/>
    </source>
</evidence>
<dbReference type="RefSeq" id="WP_304375907.1">
    <property type="nucleotide sequence ID" value="NZ_JAUOZU010000006.1"/>
</dbReference>
<dbReference type="EMBL" id="JAUOZU010000006">
    <property type="protein sequence ID" value="MDO6963992.1"/>
    <property type="molecule type" value="Genomic_DNA"/>
</dbReference>
<reference evidence="1" key="2">
    <citation type="submission" date="2023-07" db="EMBL/GenBank/DDBJ databases">
        <authorList>
            <person name="Shen H."/>
        </authorList>
    </citation>
    <scope>NUCLEOTIDE SEQUENCE</scope>
    <source>
        <strain evidence="1">TNR-22</strain>
    </source>
</reference>
<dbReference type="Proteomes" id="UP001174932">
    <property type="component" value="Unassembled WGS sequence"/>
</dbReference>
<accession>A0ABT8YJY1</accession>
<reference evidence="1" key="1">
    <citation type="journal article" date="2015" name="Int. J. Syst. Evol. Microbiol.">
        <title>Rhizobium alvei sp. nov., isolated from a freshwater river.</title>
        <authorList>
            <person name="Sheu S.Y."/>
            <person name="Huang H.W."/>
            <person name="Young C.C."/>
            <person name="Chen W.M."/>
        </authorList>
    </citation>
    <scope>NUCLEOTIDE SEQUENCE</scope>
    <source>
        <strain evidence="1">TNR-22</strain>
    </source>
</reference>
<name>A0ABT8YJY1_9HYPH</name>
<protein>
    <submittedName>
        <fullName evidence="1">Uncharacterized protein</fullName>
    </submittedName>
</protein>